<keyword evidence="2" id="KW-1185">Reference proteome</keyword>
<name>A0A918H2Z7_9ACTN</name>
<dbReference type="EMBL" id="BMQQ01000007">
    <property type="protein sequence ID" value="GGT30338.1"/>
    <property type="molecule type" value="Genomic_DNA"/>
</dbReference>
<sequence length="194" mass="21329">MVMNRLDGLEVLVPTDTGVLEAWLEGHHATASGVWLMLAKKGSGVTSMTSEEVIDVALCFGWIDGQRRAYDAVHFLQKITPRRPRSLWSLVNVRKVDALTAAGRMREPGLAEVRAAQEDGRWAAAYPSQKEATVPPDLEAALAASPEARDFYDSLGKTDRYLVILRLVTARTAENRAERLTRMVAKLAAGQKIS</sequence>
<dbReference type="AlphaFoldDB" id="A0A918H2Z7"/>
<proteinExistence type="predicted"/>
<reference evidence="1" key="2">
    <citation type="submission" date="2020-09" db="EMBL/GenBank/DDBJ databases">
        <authorList>
            <person name="Sun Q."/>
            <person name="Ohkuma M."/>
        </authorList>
    </citation>
    <scope>NUCLEOTIDE SEQUENCE</scope>
    <source>
        <strain evidence="1">JCM 3172</strain>
    </source>
</reference>
<organism evidence="1 2">
    <name type="scientific">Streptomyces purpureus</name>
    <dbReference type="NCBI Taxonomy" id="1951"/>
    <lineage>
        <taxon>Bacteria</taxon>
        <taxon>Bacillati</taxon>
        <taxon>Actinomycetota</taxon>
        <taxon>Actinomycetes</taxon>
        <taxon>Kitasatosporales</taxon>
        <taxon>Streptomycetaceae</taxon>
        <taxon>Streptomyces</taxon>
    </lineage>
</organism>
<reference evidence="1" key="1">
    <citation type="journal article" date="2014" name="Int. J. Syst. Evol. Microbiol.">
        <title>Complete genome sequence of Corynebacterium casei LMG S-19264T (=DSM 44701T), isolated from a smear-ripened cheese.</title>
        <authorList>
            <consortium name="US DOE Joint Genome Institute (JGI-PGF)"/>
            <person name="Walter F."/>
            <person name="Albersmeier A."/>
            <person name="Kalinowski J."/>
            <person name="Ruckert C."/>
        </authorList>
    </citation>
    <scope>NUCLEOTIDE SEQUENCE</scope>
    <source>
        <strain evidence="1">JCM 3172</strain>
    </source>
</reference>
<evidence type="ECO:0000313" key="2">
    <source>
        <dbReference type="Proteomes" id="UP000619486"/>
    </source>
</evidence>
<gene>
    <name evidence="1" type="ORF">GCM10014713_24940</name>
</gene>
<protein>
    <recommendedName>
        <fullName evidence="3">OmdA domain containing protein</fullName>
    </recommendedName>
</protein>
<accession>A0A918H2Z7</accession>
<dbReference type="Pfam" id="PF13376">
    <property type="entry name" value="OmdA"/>
    <property type="match status" value="1"/>
</dbReference>
<comment type="caution">
    <text evidence="1">The sequence shown here is derived from an EMBL/GenBank/DDBJ whole genome shotgun (WGS) entry which is preliminary data.</text>
</comment>
<evidence type="ECO:0000313" key="1">
    <source>
        <dbReference type="EMBL" id="GGT30338.1"/>
    </source>
</evidence>
<dbReference type="Proteomes" id="UP000619486">
    <property type="component" value="Unassembled WGS sequence"/>
</dbReference>
<evidence type="ECO:0008006" key="3">
    <source>
        <dbReference type="Google" id="ProtNLM"/>
    </source>
</evidence>